<dbReference type="Pfam" id="PF07676">
    <property type="entry name" value="PD40"/>
    <property type="match status" value="2"/>
</dbReference>
<organism evidence="3 4">
    <name type="scientific">Gaoshiqia sediminis</name>
    <dbReference type="NCBI Taxonomy" id="2986998"/>
    <lineage>
        <taxon>Bacteria</taxon>
        <taxon>Pseudomonadati</taxon>
        <taxon>Bacteroidota</taxon>
        <taxon>Bacteroidia</taxon>
        <taxon>Marinilabiliales</taxon>
        <taxon>Prolixibacteraceae</taxon>
        <taxon>Gaoshiqia</taxon>
    </lineage>
</organism>
<keyword evidence="2" id="KW-0732">Signal</keyword>
<dbReference type="InterPro" id="IPR011042">
    <property type="entry name" value="6-blade_b-propeller_TolB-like"/>
</dbReference>
<dbReference type="AlphaFoldDB" id="A0AA41YD52"/>
<sequence length="493" mass="56121">MMRTNLTYILLASLFVAFSCTSEKPRHAEDTGKYPGVFPDDAGATIPPNIAPLNFRLEEACDELYLSVKGKESELEEGFRGNKTSIAPDEWARFLDENKGDSIAFTVYAKTNKKWLKYKTFSYFVASEPIDEYLVYRLLSPGYQTWNKMGIYQRRLSDFKVEKILDNKLMPHTCMNCHALAANNPDNMMLHLRENNSGTIIIREGRVEKLQTKTPTTFSAVSFPYWHPSAKYIAFSINKVRQIFPASGQERAHAYDMVSDMVIYDVDENEFFTSPLIFSDEAYEAFPCFSPDGQTLYYVTTQAKPMPQEINAAKYSLCAISFDPETGGLGATVDTLISASAIGKSVTMPRMSPDGKHILLTLANRGNFPAYDTDADLYLYHLNDSALVRLDRINSDQVESYHSWSSNGRWIIYSSRRMDGLHMNFYIAYMDETGNPGKPFLLPQEDPDFHDTFLYSFNIPEFSLKRVDVDPYEIENVAKQSIGAQVKFDEHNH</sequence>
<dbReference type="SUPFAM" id="SSF82171">
    <property type="entry name" value="DPP6 N-terminal domain-like"/>
    <property type="match status" value="1"/>
</dbReference>
<evidence type="ECO:0000256" key="2">
    <source>
        <dbReference type="SAM" id="SignalP"/>
    </source>
</evidence>
<gene>
    <name evidence="3" type="ORF">N2K84_10050</name>
</gene>
<dbReference type="Gene3D" id="2.120.10.30">
    <property type="entry name" value="TolB, C-terminal domain"/>
    <property type="match status" value="2"/>
</dbReference>
<evidence type="ECO:0000313" key="4">
    <source>
        <dbReference type="Proteomes" id="UP001163821"/>
    </source>
</evidence>
<dbReference type="InterPro" id="IPR011659">
    <property type="entry name" value="WD40"/>
</dbReference>
<feature type="signal peptide" evidence="2">
    <location>
        <begin position="1"/>
        <end position="28"/>
    </location>
</feature>
<dbReference type="Proteomes" id="UP001163821">
    <property type="component" value="Unassembled WGS sequence"/>
</dbReference>
<proteinExistence type="inferred from homology"/>
<dbReference type="PANTHER" id="PTHR36842">
    <property type="entry name" value="PROTEIN TOLB HOMOLOG"/>
    <property type="match status" value="1"/>
</dbReference>
<dbReference type="RefSeq" id="WP_282591673.1">
    <property type="nucleotide sequence ID" value="NZ_JAPAAF010000011.1"/>
</dbReference>
<accession>A0AA41YD52</accession>
<evidence type="ECO:0008006" key="5">
    <source>
        <dbReference type="Google" id="ProtNLM"/>
    </source>
</evidence>
<evidence type="ECO:0000313" key="3">
    <source>
        <dbReference type="EMBL" id="MCW0483072.1"/>
    </source>
</evidence>
<dbReference type="PANTHER" id="PTHR36842:SF1">
    <property type="entry name" value="PROTEIN TOLB"/>
    <property type="match status" value="1"/>
</dbReference>
<name>A0AA41YD52_9BACT</name>
<dbReference type="PROSITE" id="PS51257">
    <property type="entry name" value="PROKAR_LIPOPROTEIN"/>
    <property type="match status" value="1"/>
</dbReference>
<comment type="similarity">
    <text evidence="1">Belongs to the TolB family.</text>
</comment>
<dbReference type="EMBL" id="JAPAAF010000011">
    <property type="protein sequence ID" value="MCW0483072.1"/>
    <property type="molecule type" value="Genomic_DNA"/>
</dbReference>
<feature type="chain" id="PRO_5041379180" description="WD40-like Beta Propeller Repeat" evidence="2">
    <location>
        <begin position="29"/>
        <end position="493"/>
    </location>
</feature>
<reference evidence="3" key="1">
    <citation type="submission" date="2022-10" db="EMBL/GenBank/DDBJ databases">
        <title>Gaoshiqiia sediminis gen. nov., sp. nov., isolated from coastal sediment.</title>
        <authorList>
            <person name="Yu W.X."/>
            <person name="Mu D.S."/>
            <person name="Du J.Z."/>
            <person name="Liang Y.Q."/>
        </authorList>
    </citation>
    <scope>NUCLEOTIDE SEQUENCE</scope>
    <source>
        <strain evidence="3">A06</strain>
    </source>
</reference>
<comment type="caution">
    <text evidence="3">The sequence shown here is derived from an EMBL/GenBank/DDBJ whole genome shotgun (WGS) entry which is preliminary data.</text>
</comment>
<evidence type="ECO:0000256" key="1">
    <source>
        <dbReference type="ARBA" id="ARBA00009820"/>
    </source>
</evidence>
<keyword evidence="4" id="KW-1185">Reference proteome</keyword>
<protein>
    <recommendedName>
        <fullName evidence="5">WD40-like Beta Propeller Repeat</fullName>
    </recommendedName>
</protein>